<accession>A0ABN3MHR1</accession>
<name>A0ABN3MHR1_9ACTN</name>
<dbReference type="Proteomes" id="UP001501721">
    <property type="component" value="Unassembled WGS sequence"/>
</dbReference>
<evidence type="ECO:0000313" key="2">
    <source>
        <dbReference type="EMBL" id="GAA2501394.1"/>
    </source>
</evidence>
<protein>
    <recommendedName>
        <fullName evidence="4">SnoaL-like domain-containing protein</fullName>
    </recommendedName>
</protein>
<evidence type="ECO:0000256" key="1">
    <source>
        <dbReference type="SAM" id="MobiDB-lite"/>
    </source>
</evidence>
<organism evidence="2 3">
    <name type="scientific">Streptomyces graminearus</name>
    <dbReference type="NCBI Taxonomy" id="284030"/>
    <lineage>
        <taxon>Bacteria</taxon>
        <taxon>Bacillati</taxon>
        <taxon>Actinomycetota</taxon>
        <taxon>Actinomycetes</taxon>
        <taxon>Kitasatosporales</taxon>
        <taxon>Streptomycetaceae</taxon>
        <taxon>Streptomyces</taxon>
    </lineage>
</organism>
<gene>
    <name evidence="2" type="ORF">GCM10010422_58410</name>
</gene>
<evidence type="ECO:0008006" key="4">
    <source>
        <dbReference type="Google" id="ProtNLM"/>
    </source>
</evidence>
<evidence type="ECO:0000313" key="3">
    <source>
        <dbReference type="Proteomes" id="UP001501721"/>
    </source>
</evidence>
<dbReference type="EMBL" id="BAAATL010000031">
    <property type="protein sequence ID" value="GAA2501394.1"/>
    <property type="molecule type" value="Genomic_DNA"/>
</dbReference>
<keyword evidence="3" id="KW-1185">Reference proteome</keyword>
<dbReference type="RefSeq" id="WP_346078772.1">
    <property type="nucleotide sequence ID" value="NZ_BAAATL010000031.1"/>
</dbReference>
<sequence>MIKTEDLMHRAVRDFVAAFNDQDDNALRHAAPHFTCTVGDLHALRSHFTAFVAVEEQDDGLTLDGFAAHGIQPMSARWAFTVDAGRVERLEVTPDVPVSSPRMGDVLTELRENIPARATAARFARVRDKDGHTHPKGTARRMRLGDHLFVHEWDTGAAGSVDWIVTGEKADDDVFRSVRSPSSGDHDDRGGGPRKVASVSSHLKLELGWDGDGYQKATVSYWAKPYHWDAVKWCTERLTLSEEYIPRITGTLILTGPDDTAVSTEEITISGGRPPYERAFSRELELRHLIPGTYTLTFADAVKSGGSGANKGQDHVALTDHTVTFTVGG</sequence>
<feature type="region of interest" description="Disordered" evidence="1">
    <location>
        <begin position="174"/>
        <end position="197"/>
    </location>
</feature>
<comment type="caution">
    <text evidence="2">The sequence shown here is derived from an EMBL/GenBank/DDBJ whole genome shotgun (WGS) entry which is preliminary data.</text>
</comment>
<proteinExistence type="predicted"/>
<reference evidence="2 3" key="1">
    <citation type="journal article" date="2019" name="Int. J. Syst. Evol. Microbiol.">
        <title>The Global Catalogue of Microorganisms (GCM) 10K type strain sequencing project: providing services to taxonomists for standard genome sequencing and annotation.</title>
        <authorList>
            <consortium name="The Broad Institute Genomics Platform"/>
            <consortium name="The Broad Institute Genome Sequencing Center for Infectious Disease"/>
            <person name="Wu L."/>
            <person name="Ma J."/>
        </authorList>
    </citation>
    <scope>NUCLEOTIDE SEQUENCE [LARGE SCALE GENOMIC DNA]</scope>
    <source>
        <strain evidence="2 3">JCM 6923</strain>
    </source>
</reference>